<evidence type="ECO:0000259" key="7">
    <source>
        <dbReference type="Pfam" id="PF13178"/>
    </source>
</evidence>
<evidence type="ECO:0000313" key="8">
    <source>
        <dbReference type="EMBL" id="KAK8508202.1"/>
    </source>
</evidence>
<dbReference type="Gene3D" id="1.20.5.190">
    <property type="match status" value="1"/>
</dbReference>
<dbReference type="PANTHER" id="PTHR32295:SF41">
    <property type="entry name" value="PROTEIN IQ-DOMAIN 11"/>
    <property type="match status" value="1"/>
</dbReference>
<dbReference type="InterPro" id="IPR000048">
    <property type="entry name" value="IQ_motif_EF-hand-BS"/>
</dbReference>
<dbReference type="Proteomes" id="UP001472677">
    <property type="component" value="Unassembled WGS sequence"/>
</dbReference>
<dbReference type="EMBL" id="JBBPBM010000103">
    <property type="protein sequence ID" value="KAK8508202.1"/>
    <property type="molecule type" value="Genomic_DNA"/>
</dbReference>
<comment type="subunit">
    <text evidence="3">Binds to multiple calmodulin (CaM) in the presence of Ca(2+) and CaM-like proteins.</text>
</comment>
<dbReference type="CDD" id="cd23767">
    <property type="entry name" value="IQCD"/>
    <property type="match status" value="1"/>
</dbReference>
<protein>
    <recommendedName>
        <fullName evidence="7">DUF4005 domain-containing protein</fullName>
    </recommendedName>
</protein>
<comment type="function">
    <text evidence="4">May be involved in cooperative interactions with calmodulins or calmodulin-like proteins. Recruits calmodulin proteins to microtubules, thus being a potential scaffold in cellular signaling and trafficking. May associate with nucleic acids and regulate gene expression at the transcriptional or post-transcriptional level.</text>
</comment>
<organism evidence="8 9">
    <name type="scientific">Hibiscus sabdariffa</name>
    <name type="common">roselle</name>
    <dbReference type="NCBI Taxonomy" id="183260"/>
    <lineage>
        <taxon>Eukaryota</taxon>
        <taxon>Viridiplantae</taxon>
        <taxon>Streptophyta</taxon>
        <taxon>Embryophyta</taxon>
        <taxon>Tracheophyta</taxon>
        <taxon>Spermatophyta</taxon>
        <taxon>Magnoliopsida</taxon>
        <taxon>eudicotyledons</taxon>
        <taxon>Gunneridae</taxon>
        <taxon>Pentapetalae</taxon>
        <taxon>rosids</taxon>
        <taxon>malvids</taxon>
        <taxon>Malvales</taxon>
        <taxon>Malvaceae</taxon>
        <taxon>Malvoideae</taxon>
        <taxon>Hibiscus</taxon>
    </lineage>
</organism>
<feature type="signal peptide" evidence="6">
    <location>
        <begin position="1"/>
        <end position="23"/>
    </location>
</feature>
<gene>
    <name evidence="8" type="ORF">V6N12_019382</name>
</gene>
<sequence length="450" mass="50664">MAKKKSWFTLLKRFFLFDTVANAQKEKRKKWMFGRFRTKSLPSLKASSPPRDSTKCETEEEHKKHALAVAIATVAAAEAAIAAAQAAAEVVRLNGSGNLKTNHEYASEGEREEKTLDVPPVSSSSSELESKFQELAATKIQAAFRGYLARKALRALKGIVRLQAIIRGWAVRRQALTALKCLQSIVNIQSQVCARRFQMVEGAWQDDENRQLLTFKDKIIKVDTNSQRRWDDSILTKDEADAISLTKKEGAIKRQVINDQNSTESKQKNGNGGLMYWTDQWADTKSKEVGVEHLDSVWTSNLKPTRESRCKQLGLKTFPRRYQYDAEGSDSPVPIRRRSFHGKQCSLGEDRSFATSPVVPTYMAATQSAKAKVRSMSSPKQRPETCYTQSESYSPYKNKLSFISSVTSRPSTYQQRSPTLKGFSSKQTLSDVSFNSESSLPNWVQESQFK</sequence>
<evidence type="ECO:0000256" key="4">
    <source>
        <dbReference type="ARBA" id="ARBA00045534"/>
    </source>
</evidence>
<dbReference type="SMART" id="SM00015">
    <property type="entry name" value="IQ"/>
    <property type="match status" value="2"/>
</dbReference>
<dbReference type="SUPFAM" id="SSF52540">
    <property type="entry name" value="P-loop containing nucleoside triphosphate hydrolases"/>
    <property type="match status" value="1"/>
</dbReference>
<dbReference type="PROSITE" id="PS50096">
    <property type="entry name" value="IQ"/>
    <property type="match status" value="2"/>
</dbReference>
<feature type="domain" description="DUF4005" evidence="7">
    <location>
        <begin position="346"/>
        <end position="414"/>
    </location>
</feature>
<evidence type="ECO:0000256" key="5">
    <source>
        <dbReference type="SAM" id="MobiDB-lite"/>
    </source>
</evidence>
<evidence type="ECO:0000313" key="9">
    <source>
        <dbReference type="Proteomes" id="UP001472677"/>
    </source>
</evidence>
<evidence type="ECO:0000256" key="3">
    <source>
        <dbReference type="ARBA" id="ARBA00024378"/>
    </source>
</evidence>
<dbReference type="Pfam" id="PF13178">
    <property type="entry name" value="DUF4005"/>
    <property type="match status" value="1"/>
</dbReference>
<feature type="region of interest" description="Disordered" evidence="5">
    <location>
        <begin position="371"/>
        <end position="390"/>
    </location>
</feature>
<evidence type="ECO:0000256" key="6">
    <source>
        <dbReference type="SAM" id="SignalP"/>
    </source>
</evidence>
<accession>A0ABR2BM25</accession>
<comment type="similarity">
    <text evidence="2">Belongs to the IQD family.</text>
</comment>
<name>A0ABR2BM25_9ROSI</name>
<keyword evidence="1" id="KW-0112">Calmodulin-binding</keyword>
<feature type="compositionally biased region" description="Basic and acidic residues" evidence="5">
    <location>
        <begin position="104"/>
        <end position="116"/>
    </location>
</feature>
<dbReference type="InterPro" id="IPR025064">
    <property type="entry name" value="DUF4005"/>
</dbReference>
<dbReference type="Pfam" id="PF00612">
    <property type="entry name" value="IQ"/>
    <property type="match status" value="2"/>
</dbReference>
<evidence type="ECO:0000256" key="2">
    <source>
        <dbReference type="ARBA" id="ARBA00024341"/>
    </source>
</evidence>
<proteinExistence type="inferred from homology"/>
<keyword evidence="9" id="KW-1185">Reference proteome</keyword>
<reference evidence="8 9" key="1">
    <citation type="journal article" date="2024" name="G3 (Bethesda)">
        <title>Genome assembly of Hibiscus sabdariffa L. provides insights into metabolisms of medicinal natural products.</title>
        <authorList>
            <person name="Kim T."/>
        </authorList>
    </citation>
    <scope>NUCLEOTIDE SEQUENCE [LARGE SCALE GENOMIC DNA]</scope>
    <source>
        <strain evidence="8">TK-2024</strain>
        <tissue evidence="8">Old leaves</tissue>
    </source>
</reference>
<evidence type="ECO:0000256" key="1">
    <source>
        <dbReference type="ARBA" id="ARBA00022860"/>
    </source>
</evidence>
<comment type="caution">
    <text evidence="8">The sequence shown here is derived from an EMBL/GenBank/DDBJ whole genome shotgun (WGS) entry which is preliminary data.</text>
</comment>
<feature type="region of interest" description="Disordered" evidence="5">
    <location>
        <begin position="104"/>
        <end position="124"/>
    </location>
</feature>
<feature type="chain" id="PRO_5045790721" description="DUF4005 domain-containing protein" evidence="6">
    <location>
        <begin position="24"/>
        <end position="450"/>
    </location>
</feature>
<dbReference type="InterPro" id="IPR027417">
    <property type="entry name" value="P-loop_NTPase"/>
</dbReference>
<keyword evidence="6" id="KW-0732">Signal</keyword>
<dbReference type="PANTHER" id="PTHR32295">
    <property type="entry name" value="IQ-DOMAIN 5-RELATED"/>
    <property type="match status" value="1"/>
</dbReference>